<evidence type="ECO:0000259" key="6">
    <source>
        <dbReference type="PROSITE" id="PS51918"/>
    </source>
</evidence>
<dbReference type="CDD" id="cd21109">
    <property type="entry name" value="SPASM"/>
    <property type="match status" value="1"/>
</dbReference>
<evidence type="ECO:0000256" key="3">
    <source>
        <dbReference type="ARBA" id="ARBA00022723"/>
    </source>
</evidence>
<evidence type="ECO:0000313" key="7">
    <source>
        <dbReference type="EMBL" id="PLW68218.1"/>
    </source>
</evidence>
<dbReference type="InterPro" id="IPR013785">
    <property type="entry name" value="Aldolase_TIM"/>
</dbReference>
<comment type="cofactor">
    <cofactor evidence="1">
        <name>[4Fe-4S] cluster</name>
        <dbReference type="ChEBI" id="CHEBI:49883"/>
    </cofactor>
</comment>
<keyword evidence="5" id="KW-0411">Iron-sulfur</keyword>
<dbReference type="GO" id="GO:0003824">
    <property type="term" value="F:catalytic activity"/>
    <property type="evidence" value="ECO:0007669"/>
    <property type="project" value="InterPro"/>
</dbReference>
<evidence type="ECO:0000256" key="1">
    <source>
        <dbReference type="ARBA" id="ARBA00001966"/>
    </source>
</evidence>
<proteinExistence type="predicted"/>
<dbReference type="EMBL" id="PKUS01000018">
    <property type="protein sequence ID" value="PLW68218.1"/>
    <property type="molecule type" value="Genomic_DNA"/>
</dbReference>
<sequence length="340" mass="38502">MKFSHVLVDIELTNRCNALCSFCPRDKTPQQGYLSRENFYQAIDRVLELPQPLPKVTFTGQGEPTLHADIVEFMQHATQKGLRVGMTSNASRMHAQLAQDLVDAGLKEISLSISDFGEDYEEVYNLDFDTSMNNALKFVEIAKDKVQITINIVEHDINKSKVEEMKAFWRSHGVNRFLVFAQNNRGGACENGKLFLESRATLDEAEGLMRDHGISTLCDAAFKFLFVGWSGNYYVCCNDYEKTTPLGHVTDIGFTALNDTKVDLLARGGISACLDCDLDPTNRVREILLERDHGFASDEDVSKVLQNLRRDQQQFPGMHEDLDWRERILRDDHGLLARSS</sequence>
<dbReference type="PANTHER" id="PTHR11228">
    <property type="entry name" value="RADICAL SAM DOMAIN PROTEIN"/>
    <property type="match status" value="1"/>
</dbReference>
<gene>
    <name evidence="7" type="ORF">C0039_13615</name>
</gene>
<accession>A0A2N5X158</accession>
<dbReference type="SFLD" id="SFLDS00029">
    <property type="entry name" value="Radical_SAM"/>
    <property type="match status" value="1"/>
</dbReference>
<organism evidence="7 8">
    <name type="scientific">Pseudohalioglobus lutimaris</name>
    <dbReference type="NCBI Taxonomy" id="1737061"/>
    <lineage>
        <taxon>Bacteria</taxon>
        <taxon>Pseudomonadati</taxon>
        <taxon>Pseudomonadota</taxon>
        <taxon>Gammaproteobacteria</taxon>
        <taxon>Cellvibrionales</taxon>
        <taxon>Halieaceae</taxon>
        <taxon>Pseudohalioglobus</taxon>
    </lineage>
</organism>
<dbReference type="AlphaFoldDB" id="A0A2N5X158"/>
<dbReference type="PANTHER" id="PTHR11228:SF7">
    <property type="entry name" value="PQQA PEPTIDE CYCLASE"/>
    <property type="match status" value="1"/>
</dbReference>
<dbReference type="InterPro" id="IPR050377">
    <property type="entry name" value="Radical_SAM_PqqE_MftC-like"/>
</dbReference>
<dbReference type="Proteomes" id="UP000235005">
    <property type="component" value="Unassembled WGS sequence"/>
</dbReference>
<dbReference type="OrthoDB" id="9810775at2"/>
<reference evidence="7 8" key="1">
    <citation type="submission" date="2018-01" db="EMBL/GenBank/DDBJ databases">
        <title>The draft genome sequence of Halioglobus lutimaris HF004.</title>
        <authorList>
            <person name="Du Z.-J."/>
            <person name="Shi M.-J."/>
        </authorList>
    </citation>
    <scope>NUCLEOTIDE SEQUENCE [LARGE SCALE GENOMIC DNA]</scope>
    <source>
        <strain evidence="7 8">HF004</strain>
    </source>
</reference>
<dbReference type="CDD" id="cd01335">
    <property type="entry name" value="Radical_SAM"/>
    <property type="match status" value="1"/>
</dbReference>
<dbReference type="RefSeq" id="WP_075999366.1">
    <property type="nucleotide sequence ID" value="NZ_PKUS01000018.1"/>
</dbReference>
<comment type="caution">
    <text evidence="7">The sequence shown here is derived from an EMBL/GenBank/DDBJ whole genome shotgun (WGS) entry which is preliminary data.</text>
</comment>
<keyword evidence="4" id="KW-0408">Iron</keyword>
<dbReference type="Pfam" id="PF04055">
    <property type="entry name" value="Radical_SAM"/>
    <property type="match status" value="1"/>
</dbReference>
<keyword evidence="2" id="KW-0949">S-adenosyl-L-methionine</keyword>
<dbReference type="SUPFAM" id="SSF102114">
    <property type="entry name" value="Radical SAM enzymes"/>
    <property type="match status" value="1"/>
</dbReference>
<protein>
    <submittedName>
        <fullName evidence="7">Radical SAM protein</fullName>
    </submittedName>
</protein>
<evidence type="ECO:0000256" key="5">
    <source>
        <dbReference type="ARBA" id="ARBA00023014"/>
    </source>
</evidence>
<dbReference type="SFLD" id="SFLDG01067">
    <property type="entry name" value="SPASM/twitch_domain_containing"/>
    <property type="match status" value="1"/>
</dbReference>
<dbReference type="GO" id="GO:0051536">
    <property type="term" value="F:iron-sulfur cluster binding"/>
    <property type="evidence" value="ECO:0007669"/>
    <property type="project" value="UniProtKB-KW"/>
</dbReference>
<evidence type="ECO:0000256" key="2">
    <source>
        <dbReference type="ARBA" id="ARBA00022691"/>
    </source>
</evidence>
<evidence type="ECO:0000313" key="8">
    <source>
        <dbReference type="Proteomes" id="UP000235005"/>
    </source>
</evidence>
<keyword evidence="3" id="KW-0479">Metal-binding</keyword>
<keyword evidence="8" id="KW-1185">Reference proteome</keyword>
<dbReference type="InterPro" id="IPR058240">
    <property type="entry name" value="rSAM_sf"/>
</dbReference>
<dbReference type="PROSITE" id="PS51918">
    <property type="entry name" value="RADICAL_SAM"/>
    <property type="match status" value="1"/>
</dbReference>
<name>A0A2N5X158_9GAMM</name>
<evidence type="ECO:0000256" key="4">
    <source>
        <dbReference type="ARBA" id="ARBA00023004"/>
    </source>
</evidence>
<dbReference type="Gene3D" id="3.20.20.70">
    <property type="entry name" value="Aldolase class I"/>
    <property type="match status" value="1"/>
</dbReference>
<feature type="domain" description="Radical SAM core" evidence="6">
    <location>
        <begin position="2"/>
        <end position="215"/>
    </location>
</feature>
<dbReference type="InterPro" id="IPR007197">
    <property type="entry name" value="rSAM"/>
</dbReference>
<dbReference type="GO" id="GO:0046872">
    <property type="term" value="F:metal ion binding"/>
    <property type="evidence" value="ECO:0007669"/>
    <property type="project" value="UniProtKB-KW"/>
</dbReference>